<feature type="domain" description="VIN3-like C-terminal" evidence="8">
    <location>
        <begin position="334"/>
        <end position="388"/>
    </location>
</feature>
<protein>
    <submittedName>
        <fullName evidence="9">Uncharacterized protein</fullName>
    </submittedName>
</protein>
<keyword evidence="10" id="KW-1185">Reference proteome</keyword>
<keyword evidence="3" id="KW-0863">Zinc-finger</keyword>
<evidence type="ECO:0000259" key="8">
    <source>
        <dbReference type="Pfam" id="PF23380"/>
    </source>
</evidence>
<evidence type="ECO:0000256" key="6">
    <source>
        <dbReference type="SAM" id="MobiDB-lite"/>
    </source>
</evidence>
<name>A0A7I8JPU3_SPIIN</name>
<proteinExistence type="predicted"/>
<dbReference type="PANTHER" id="PTHR46286:SF2">
    <property type="entry name" value="VIN3-LIKE PROTEIN 2"/>
    <property type="match status" value="1"/>
</dbReference>
<dbReference type="Pfam" id="PF23380">
    <property type="entry name" value="VIN3_C"/>
    <property type="match status" value="1"/>
</dbReference>
<dbReference type="GO" id="GO:0008270">
    <property type="term" value="F:zinc ion binding"/>
    <property type="evidence" value="ECO:0007669"/>
    <property type="project" value="UniProtKB-KW"/>
</dbReference>
<organism evidence="9">
    <name type="scientific">Spirodela intermedia</name>
    <name type="common">Intermediate duckweed</name>
    <dbReference type="NCBI Taxonomy" id="51605"/>
    <lineage>
        <taxon>Eukaryota</taxon>
        <taxon>Viridiplantae</taxon>
        <taxon>Streptophyta</taxon>
        <taxon>Embryophyta</taxon>
        <taxon>Tracheophyta</taxon>
        <taxon>Spermatophyta</taxon>
        <taxon>Magnoliopsida</taxon>
        <taxon>Liliopsida</taxon>
        <taxon>Araceae</taxon>
        <taxon>Lemnoideae</taxon>
        <taxon>Spirodela</taxon>
    </lineage>
</organism>
<dbReference type="Proteomes" id="UP001189122">
    <property type="component" value="Unassembled WGS sequence"/>
</dbReference>
<dbReference type="AlphaFoldDB" id="A0A7I8JPU3"/>
<feature type="domain" description="Oberon-like PHD finger" evidence="7">
    <location>
        <begin position="5"/>
        <end position="113"/>
    </location>
</feature>
<evidence type="ECO:0000259" key="7">
    <source>
        <dbReference type="Pfam" id="PF07227"/>
    </source>
</evidence>
<dbReference type="InterPro" id="IPR032881">
    <property type="entry name" value="Oberon-like_PHD"/>
</dbReference>
<accession>A0A7I8JPU3</accession>
<gene>
    <name evidence="9" type="ORF">SI7747_16018610</name>
</gene>
<feature type="region of interest" description="Disordered" evidence="6">
    <location>
        <begin position="187"/>
        <end position="261"/>
    </location>
</feature>
<dbReference type="PANTHER" id="PTHR46286">
    <property type="entry name" value="VIN3-LIKE PROTEIN 2-RELATED"/>
    <property type="match status" value="1"/>
</dbReference>
<dbReference type="InterPro" id="IPR056990">
    <property type="entry name" value="VIN3-like_C"/>
</dbReference>
<evidence type="ECO:0000256" key="2">
    <source>
        <dbReference type="ARBA" id="ARBA00022723"/>
    </source>
</evidence>
<keyword evidence="4" id="KW-0862">Zinc</keyword>
<dbReference type="CDD" id="cd15521">
    <property type="entry name" value="PHD_VIN3_plant"/>
    <property type="match status" value="1"/>
</dbReference>
<dbReference type="GO" id="GO:0010048">
    <property type="term" value="P:vernalization response"/>
    <property type="evidence" value="ECO:0007669"/>
    <property type="project" value="InterPro"/>
</dbReference>
<reference evidence="9 10" key="1">
    <citation type="submission" date="2019-12" db="EMBL/GenBank/DDBJ databases">
        <authorList>
            <person name="Scholz U."/>
            <person name="Mascher M."/>
            <person name="Fiebig A."/>
        </authorList>
    </citation>
    <scope>NUCLEOTIDE SEQUENCE</scope>
</reference>
<feature type="compositionally biased region" description="Basic residues" evidence="6">
    <location>
        <begin position="217"/>
        <end position="248"/>
    </location>
</feature>
<dbReference type="InterPro" id="IPR044514">
    <property type="entry name" value="VIN3-like"/>
</dbReference>
<sequence length="409" mass="45549">MGVGEAFCKRCSCCICHKYDENKDPSLWLVCGGSEDLSREGSCAMSCHLECALRHKKSGMADSGPAPKLDGAFYCVSCGKVNDLLGCWKKQLAVARDARRVDILCYRVSLAHKFLRGTERFQSLHSFVDAAMKKLEQEVGALDGLPVRMARGIVNRLSSGAEVQRLCADAISLLGSILPRPPLRFSFFRRRQPPPARRAARLSRNPEPEEQRSSGSLRRRRVRQHGAVRGPRKALRERRRWPRRRRRGGGGGGAELYDPDGLPQGLLQLHGPKPAGRGKEAAAAAAVLPMTPSKVESSKDAGGGVEELLRGKKVVGARREELRGKVMEEEKEGSYEYCVKVIRWLECDGHIESSFRVKFLTWFSLRATAAERRVVRVFVDAMLVDTFSEAICRKPPPLPLSGFCTRLWH</sequence>
<evidence type="ECO:0000313" key="9">
    <source>
        <dbReference type="EMBL" id="CAA2633067.1"/>
    </source>
</evidence>
<evidence type="ECO:0000256" key="1">
    <source>
        <dbReference type="ARBA" id="ARBA00004123"/>
    </source>
</evidence>
<dbReference type="GO" id="GO:0040029">
    <property type="term" value="P:epigenetic regulation of gene expression"/>
    <property type="evidence" value="ECO:0007669"/>
    <property type="project" value="InterPro"/>
</dbReference>
<evidence type="ECO:0000313" key="10">
    <source>
        <dbReference type="Proteomes" id="UP001189122"/>
    </source>
</evidence>
<evidence type="ECO:0000256" key="3">
    <source>
        <dbReference type="ARBA" id="ARBA00022771"/>
    </source>
</evidence>
<keyword evidence="5" id="KW-0539">Nucleus</keyword>
<evidence type="ECO:0000256" key="5">
    <source>
        <dbReference type="ARBA" id="ARBA00023242"/>
    </source>
</evidence>
<keyword evidence="2" id="KW-0479">Metal-binding</keyword>
<comment type="subcellular location">
    <subcellularLocation>
        <location evidence="1">Nucleus</location>
    </subcellularLocation>
</comment>
<evidence type="ECO:0000256" key="4">
    <source>
        <dbReference type="ARBA" id="ARBA00022833"/>
    </source>
</evidence>
<dbReference type="Pfam" id="PF07227">
    <property type="entry name" value="PHD_Oberon"/>
    <property type="match status" value="1"/>
</dbReference>
<dbReference type="GO" id="GO:0005634">
    <property type="term" value="C:nucleus"/>
    <property type="evidence" value="ECO:0007669"/>
    <property type="project" value="UniProtKB-SubCell"/>
</dbReference>
<dbReference type="EMBL" id="LR743603">
    <property type="protein sequence ID" value="CAA2633067.1"/>
    <property type="molecule type" value="Genomic_DNA"/>
</dbReference>
<dbReference type="EMBL" id="CACRZD030000016">
    <property type="protein sequence ID" value="CAA6672199.1"/>
    <property type="molecule type" value="Genomic_DNA"/>
</dbReference>